<keyword evidence="8 11" id="KW-0408">Iron</keyword>
<dbReference type="InterPro" id="IPR036396">
    <property type="entry name" value="Cyt_P450_sf"/>
</dbReference>
<evidence type="ECO:0008006" key="15">
    <source>
        <dbReference type="Google" id="ProtNLM"/>
    </source>
</evidence>
<dbReference type="Gene3D" id="1.10.630.10">
    <property type="entry name" value="Cytochrome P450"/>
    <property type="match status" value="1"/>
</dbReference>
<evidence type="ECO:0000256" key="11">
    <source>
        <dbReference type="PIRSR" id="PIRSR602401-1"/>
    </source>
</evidence>
<keyword evidence="7 12" id="KW-0560">Oxidoreductase</keyword>
<dbReference type="GO" id="GO:0005506">
    <property type="term" value="F:iron ion binding"/>
    <property type="evidence" value="ECO:0007669"/>
    <property type="project" value="InterPro"/>
</dbReference>
<dbReference type="GO" id="GO:0004497">
    <property type="term" value="F:monooxygenase activity"/>
    <property type="evidence" value="ECO:0007669"/>
    <property type="project" value="UniProtKB-KW"/>
</dbReference>
<sequence length="515" mass="59208">MREILLALVLVAAILLIPWAWKAFSWIWLKPKKLEKCLREQGLKGTSYKFLFGDIKEMMDSVKAARTKPMDRSHQIVPRVMPFLHDKVQKYGKTHFTWFGPNPRVNITDPDMIRDILSNKFGHFEKLASTPLERKLIPGLVGYEGEKWAKHRRIINPAFHLEKLKMMLPAFHTSCHEMVEKWQKLVANESCELDIWPELQNLAADVISRTAFSSSFEEGRRIFQLQSEMATHLMQSSRFMFAPGYRFLPTKKNRRMKEMSQEMGSLLQNMILRREKVMKAGRLQNNDLLGLLLESNFKEMSGKTRNAGITIDEVIDECKLFYIAGQETSATLLVWTMICLSIHQDWQEKAREEVSQIFGSQSPDFEGLNHLKVVPMIINEVLRLYSPAVGLGIRVTYKEMKLGKLVLPPGVQLSIPALLVHHDCELWGEDADKFNPDRFAEGISKATKNKVSFFPFSWGPRICIGQNFALIEAKMAISMILQHFSFELSPTYVHAPYIALTLNPQHGAQLILHRV</sequence>
<keyword evidence="6" id="KW-1133">Transmembrane helix</keyword>
<dbReference type="GO" id="GO:0044550">
    <property type="term" value="P:secondary metabolite biosynthetic process"/>
    <property type="evidence" value="ECO:0007669"/>
    <property type="project" value="UniProtKB-ARBA"/>
</dbReference>
<dbReference type="AlphaFoldDB" id="A0A2G5C6D6"/>
<evidence type="ECO:0000256" key="2">
    <source>
        <dbReference type="ARBA" id="ARBA00010617"/>
    </source>
</evidence>
<organism evidence="13 14">
    <name type="scientific">Aquilegia coerulea</name>
    <name type="common">Rocky mountain columbine</name>
    <dbReference type="NCBI Taxonomy" id="218851"/>
    <lineage>
        <taxon>Eukaryota</taxon>
        <taxon>Viridiplantae</taxon>
        <taxon>Streptophyta</taxon>
        <taxon>Embryophyta</taxon>
        <taxon>Tracheophyta</taxon>
        <taxon>Spermatophyta</taxon>
        <taxon>Magnoliopsida</taxon>
        <taxon>Ranunculales</taxon>
        <taxon>Ranunculaceae</taxon>
        <taxon>Thalictroideae</taxon>
        <taxon>Aquilegia</taxon>
    </lineage>
</organism>
<dbReference type="InterPro" id="IPR017972">
    <property type="entry name" value="Cyt_P450_CS"/>
</dbReference>
<comment type="subcellular location">
    <subcellularLocation>
        <location evidence="1">Membrane</location>
    </subcellularLocation>
</comment>
<dbReference type="FunCoup" id="A0A2G5C6D6">
    <property type="interactions" value="830"/>
</dbReference>
<dbReference type="GO" id="GO:0016020">
    <property type="term" value="C:membrane"/>
    <property type="evidence" value="ECO:0007669"/>
    <property type="project" value="UniProtKB-SubCell"/>
</dbReference>
<feature type="binding site" description="axial binding residue" evidence="11">
    <location>
        <position position="463"/>
    </location>
    <ligand>
        <name>heme</name>
        <dbReference type="ChEBI" id="CHEBI:30413"/>
    </ligand>
    <ligandPart>
        <name>Fe</name>
        <dbReference type="ChEBI" id="CHEBI:18248"/>
    </ligandPart>
</feature>
<keyword evidence="9 12" id="KW-0503">Monooxygenase</keyword>
<dbReference type="InterPro" id="IPR050665">
    <property type="entry name" value="Cytochrome_P450_Monooxygen"/>
</dbReference>
<evidence type="ECO:0000256" key="8">
    <source>
        <dbReference type="ARBA" id="ARBA00023004"/>
    </source>
</evidence>
<evidence type="ECO:0000313" key="14">
    <source>
        <dbReference type="Proteomes" id="UP000230069"/>
    </source>
</evidence>
<evidence type="ECO:0000256" key="9">
    <source>
        <dbReference type="ARBA" id="ARBA00023033"/>
    </source>
</evidence>
<dbReference type="PRINTS" id="PR00463">
    <property type="entry name" value="EP450I"/>
</dbReference>
<dbReference type="PROSITE" id="PS00086">
    <property type="entry name" value="CYTOCHROME_P450"/>
    <property type="match status" value="1"/>
</dbReference>
<comment type="similarity">
    <text evidence="2 12">Belongs to the cytochrome P450 family.</text>
</comment>
<evidence type="ECO:0000256" key="4">
    <source>
        <dbReference type="ARBA" id="ARBA00022692"/>
    </source>
</evidence>
<dbReference type="PANTHER" id="PTHR24282:SF255">
    <property type="entry name" value="CYTOCHROME P450 72A11-RELATED"/>
    <property type="match status" value="1"/>
</dbReference>
<gene>
    <name evidence="13" type="ORF">AQUCO_08600019v1</name>
</gene>
<reference evidence="13 14" key="1">
    <citation type="submission" date="2017-09" db="EMBL/GenBank/DDBJ databases">
        <title>WGS assembly of Aquilegia coerulea Goldsmith.</title>
        <authorList>
            <person name="Hodges S."/>
            <person name="Kramer E."/>
            <person name="Nordborg M."/>
            <person name="Tomkins J."/>
            <person name="Borevitz J."/>
            <person name="Derieg N."/>
            <person name="Yan J."/>
            <person name="Mihaltcheva S."/>
            <person name="Hayes R.D."/>
            <person name="Rokhsar D."/>
        </authorList>
    </citation>
    <scope>NUCLEOTIDE SEQUENCE [LARGE SCALE GENOMIC DNA]</scope>
    <source>
        <strain evidence="14">cv. Goldsmith</strain>
    </source>
</reference>
<dbReference type="GO" id="GO:0016705">
    <property type="term" value="F:oxidoreductase activity, acting on paired donors, with incorporation or reduction of molecular oxygen"/>
    <property type="evidence" value="ECO:0007669"/>
    <property type="project" value="InterPro"/>
</dbReference>
<evidence type="ECO:0000256" key="10">
    <source>
        <dbReference type="ARBA" id="ARBA00023136"/>
    </source>
</evidence>
<dbReference type="InterPro" id="IPR001128">
    <property type="entry name" value="Cyt_P450"/>
</dbReference>
<dbReference type="STRING" id="218851.A0A2G5C6D6"/>
<dbReference type="PANTHER" id="PTHR24282">
    <property type="entry name" value="CYTOCHROME P450 FAMILY MEMBER"/>
    <property type="match status" value="1"/>
</dbReference>
<dbReference type="OrthoDB" id="442633at2759"/>
<keyword evidence="5 11" id="KW-0479">Metal-binding</keyword>
<evidence type="ECO:0000256" key="3">
    <source>
        <dbReference type="ARBA" id="ARBA00022617"/>
    </source>
</evidence>
<keyword evidence="4" id="KW-0812">Transmembrane</keyword>
<dbReference type="CDD" id="cd20642">
    <property type="entry name" value="CYP72"/>
    <property type="match status" value="1"/>
</dbReference>
<evidence type="ECO:0000256" key="6">
    <source>
        <dbReference type="ARBA" id="ARBA00022989"/>
    </source>
</evidence>
<dbReference type="SUPFAM" id="SSF48264">
    <property type="entry name" value="Cytochrome P450"/>
    <property type="match status" value="1"/>
</dbReference>
<dbReference type="GO" id="GO:0020037">
    <property type="term" value="F:heme binding"/>
    <property type="evidence" value="ECO:0007669"/>
    <property type="project" value="InterPro"/>
</dbReference>
<accession>A0A2G5C6D6</accession>
<evidence type="ECO:0000313" key="13">
    <source>
        <dbReference type="EMBL" id="PIA26864.1"/>
    </source>
</evidence>
<name>A0A2G5C6D6_AQUCA</name>
<protein>
    <recommendedName>
        <fullName evidence="15">Cytochrome P450</fullName>
    </recommendedName>
</protein>
<keyword evidence="14" id="KW-1185">Reference proteome</keyword>
<evidence type="ECO:0000256" key="5">
    <source>
        <dbReference type="ARBA" id="ARBA00022723"/>
    </source>
</evidence>
<evidence type="ECO:0000256" key="1">
    <source>
        <dbReference type="ARBA" id="ARBA00004370"/>
    </source>
</evidence>
<evidence type="ECO:0000256" key="12">
    <source>
        <dbReference type="RuleBase" id="RU000461"/>
    </source>
</evidence>
<dbReference type="Proteomes" id="UP000230069">
    <property type="component" value="Unassembled WGS sequence"/>
</dbReference>
<dbReference type="InterPro" id="IPR002401">
    <property type="entry name" value="Cyt_P450_E_grp-I"/>
</dbReference>
<evidence type="ECO:0000256" key="7">
    <source>
        <dbReference type="ARBA" id="ARBA00023002"/>
    </source>
</evidence>
<dbReference type="InParanoid" id="A0A2G5C6D6"/>
<keyword evidence="3 11" id="KW-0349">Heme</keyword>
<comment type="cofactor">
    <cofactor evidence="11">
        <name>heme</name>
        <dbReference type="ChEBI" id="CHEBI:30413"/>
    </cofactor>
</comment>
<dbReference type="FunFam" id="1.10.630.10:FF:000029">
    <property type="entry name" value="Cytochrome P450 734A1"/>
    <property type="match status" value="1"/>
</dbReference>
<dbReference type="EMBL" id="KZ305103">
    <property type="protein sequence ID" value="PIA26864.1"/>
    <property type="molecule type" value="Genomic_DNA"/>
</dbReference>
<dbReference type="PRINTS" id="PR00385">
    <property type="entry name" value="P450"/>
</dbReference>
<keyword evidence="10" id="KW-0472">Membrane</keyword>
<proteinExistence type="inferred from homology"/>
<dbReference type="Pfam" id="PF00067">
    <property type="entry name" value="p450"/>
    <property type="match status" value="1"/>
</dbReference>